<protein>
    <submittedName>
        <fullName evidence="4">Oxidoreductase</fullName>
    </submittedName>
</protein>
<dbReference type="OrthoDB" id="498125at2759"/>
<evidence type="ECO:0000313" key="5">
    <source>
        <dbReference type="Proteomes" id="UP000005242"/>
    </source>
</evidence>
<reference evidence="4 5" key="1">
    <citation type="journal article" date="2012" name="Fungal Genet. Biol.">
        <title>The genome of the xerotolerant mold Wallemia sebi reveals adaptations to osmotic stress and suggests cryptic sexual reproduction.</title>
        <authorList>
            <person name="Padamsee M."/>
            <person name="Kumar T.K.A."/>
            <person name="Riley R."/>
            <person name="Binder M."/>
            <person name="Boyd A."/>
            <person name="Calvo A.M."/>
            <person name="Furukawa K."/>
            <person name="Hesse C."/>
            <person name="Hohmann S."/>
            <person name="James T.Y."/>
            <person name="LaButti K."/>
            <person name="Lapidus A."/>
            <person name="Lindquist E."/>
            <person name="Lucas S."/>
            <person name="Miller K."/>
            <person name="Shantappa S."/>
            <person name="Grigoriev I.V."/>
            <person name="Hibbett D.S."/>
            <person name="McLaughlin D.J."/>
            <person name="Spatafora J.W."/>
            <person name="Aime M.C."/>
        </authorList>
    </citation>
    <scope>NUCLEOTIDE SEQUENCE [LARGE SCALE GENOMIC DNA]</scope>
    <source>
        <strain evidence="5">ATCC MYA-4683 / CBS 633.66</strain>
    </source>
</reference>
<feature type="transmembrane region" description="Helical" evidence="3">
    <location>
        <begin position="49"/>
        <end position="68"/>
    </location>
</feature>
<proteinExistence type="inferred from homology"/>
<sequence length="293" mass="31394">MLTSRPEKKVEACRFENKIIDTKMLLDRFPLIMQSIQTSKMSSSVSGKVFLITGSASGIGLATAIALLSKGAFLGLCDTNKDGLTSFFRNLDEDERSRVITHVVDISNRSNIASFLQLTKEKFGRVDGIANVAGTPGHKLGHQKIWEIDDKEYNFIMDVNVRGIFNVLSEGLKPGFLQEPGSIVHIGSMFSERGFSKGSVFSASKHAGVGMIKSSAIEAGKRGIRVNMVLPGPIDTPMLRANEDSGAEGTAPAVPLERLGEAQEVANVVTFLLGDEAGYVTGATWDVDGGANA</sequence>
<evidence type="ECO:0000256" key="2">
    <source>
        <dbReference type="ARBA" id="ARBA00023002"/>
    </source>
</evidence>
<dbReference type="KEGG" id="wse:WALSEDRAFT_57579"/>
<evidence type="ECO:0000256" key="3">
    <source>
        <dbReference type="SAM" id="Phobius"/>
    </source>
</evidence>
<dbReference type="Proteomes" id="UP000005242">
    <property type="component" value="Unassembled WGS sequence"/>
</dbReference>
<dbReference type="GeneID" id="18472927"/>
<dbReference type="OMA" id="DHAHYAT"/>
<dbReference type="eggNOG" id="KOG0725">
    <property type="taxonomic scope" value="Eukaryota"/>
</dbReference>
<dbReference type="Gene3D" id="3.40.50.720">
    <property type="entry name" value="NAD(P)-binding Rossmann-like Domain"/>
    <property type="match status" value="1"/>
</dbReference>
<dbReference type="SUPFAM" id="SSF51735">
    <property type="entry name" value="NAD(P)-binding Rossmann-fold domains"/>
    <property type="match status" value="1"/>
</dbReference>
<comment type="similarity">
    <text evidence="1">Belongs to the short-chain dehydrogenases/reductases (SDR) family.</text>
</comment>
<dbReference type="PANTHER" id="PTHR24321:SF8">
    <property type="entry name" value="ESTRADIOL 17-BETA-DEHYDROGENASE 8-RELATED"/>
    <property type="match status" value="1"/>
</dbReference>
<name>I4YC48_WALMC</name>
<keyword evidence="3" id="KW-0812">Transmembrane</keyword>
<dbReference type="HOGENOM" id="CLU_010194_1_3_1"/>
<evidence type="ECO:0000313" key="4">
    <source>
        <dbReference type="EMBL" id="EIM21540.1"/>
    </source>
</evidence>
<keyword evidence="3" id="KW-0472">Membrane</keyword>
<dbReference type="CDD" id="cd05233">
    <property type="entry name" value="SDR_c"/>
    <property type="match status" value="1"/>
</dbReference>
<dbReference type="STRING" id="671144.I4YC48"/>
<keyword evidence="2" id="KW-0560">Oxidoreductase</keyword>
<keyword evidence="5" id="KW-1185">Reference proteome</keyword>
<dbReference type="EMBL" id="JH668232">
    <property type="protein sequence ID" value="EIM21540.1"/>
    <property type="molecule type" value="Genomic_DNA"/>
</dbReference>
<dbReference type="AlphaFoldDB" id="I4YC48"/>
<organism evidence="4 5">
    <name type="scientific">Wallemia mellicola (strain ATCC MYA-4683 / CBS 633.66)</name>
    <name type="common">Wallemia sebi (CBS 633.66)</name>
    <dbReference type="NCBI Taxonomy" id="671144"/>
    <lineage>
        <taxon>Eukaryota</taxon>
        <taxon>Fungi</taxon>
        <taxon>Dikarya</taxon>
        <taxon>Basidiomycota</taxon>
        <taxon>Wallemiomycotina</taxon>
        <taxon>Wallemiomycetes</taxon>
        <taxon>Wallemiales</taxon>
        <taxon>Wallemiaceae</taxon>
        <taxon>Wallemia</taxon>
    </lineage>
</organism>
<dbReference type="PRINTS" id="PR00081">
    <property type="entry name" value="GDHRDH"/>
</dbReference>
<keyword evidence="3" id="KW-1133">Transmembrane helix</keyword>
<dbReference type="PANTHER" id="PTHR24321">
    <property type="entry name" value="DEHYDROGENASES, SHORT CHAIN"/>
    <property type="match status" value="1"/>
</dbReference>
<evidence type="ECO:0000256" key="1">
    <source>
        <dbReference type="ARBA" id="ARBA00006484"/>
    </source>
</evidence>
<dbReference type="Pfam" id="PF13561">
    <property type="entry name" value="adh_short_C2"/>
    <property type="match status" value="1"/>
</dbReference>
<dbReference type="InterPro" id="IPR036291">
    <property type="entry name" value="NAD(P)-bd_dom_sf"/>
</dbReference>
<dbReference type="FunFam" id="3.40.50.720:FF:000084">
    <property type="entry name" value="Short-chain dehydrogenase reductase"/>
    <property type="match status" value="1"/>
</dbReference>
<dbReference type="InterPro" id="IPR002347">
    <property type="entry name" value="SDR_fam"/>
</dbReference>
<dbReference type="RefSeq" id="XP_006958562.1">
    <property type="nucleotide sequence ID" value="XM_006958500.1"/>
</dbReference>
<dbReference type="GO" id="GO:0016491">
    <property type="term" value="F:oxidoreductase activity"/>
    <property type="evidence" value="ECO:0007669"/>
    <property type="project" value="UniProtKB-KW"/>
</dbReference>
<accession>I4YC48</accession>
<gene>
    <name evidence="4" type="ORF">WALSEDRAFT_57579</name>
</gene>
<dbReference type="InParanoid" id="I4YC48"/>